<feature type="region of interest" description="Disordered" evidence="1">
    <location>
        <begin position="14"/>
        <end position="35"/>
    </location>
</feature>
<dbReference type="AlphaFoldDB" id="A0A418KPE4"/>
<comment type="caution">
    <text evidence="2">The sequence shown here is derived from an EMBL/GenBank/DDBJ whole genome shotgun (WGS) entry which is preliminary data.</text>
</comment>
<evidence type="ECO:0000313" key="2">
    <source>
        <dbReference type="EMBL" id="RIQ21260.1"/>
    </source>
</evidence>
<protein>
    <recommendedName>
        <fullName evidence="4">AAA family ATPase</fullName>
    </recommendedName>
</protein>
<dbReference type="InterPro" id="IPR027417">
    <property type="entry name" value="P-loop_NTPase"/>
</dbReference>
<keyword evidence="3" id="KW-1185">Reference proteome</keyword>
<gene>
    <name evidence="2" type="ORF">DY240_15675</name>
</gene>
<dbReference type="Proteomes" id="UP000284057">
    <property type="component" value="Unassembled WGS sequence"/>
</dbReference>
<accession>A0A418KPE4</accession>
<evidence type="ECO:0000313" key="3">
    <source>
        <dbReference type="Proteomes" id="UP000284057"/>
    </source>
</evidence>
<dbReference type="EMBL" id="QUAL01000152">
    <property type="protein sequence ID" value="RIQ21260.1"/>
    <property type="molecule type" value="Genomic_DNA"/>
</dbReference>
<organism evidence="2 3">
    <name type="scientific">Jiangella rhizosphaerae</name>
    <dbReference type="NCBI Taxonomy" id="2293569"/>
    <lineage>
        <taxon>Bacteria</taxon>
        <taxon>Bacillati</taxon>
        <taxon>Actinomycetota</taxon>
        <taxon>Actinomycetes</taxon>
        <taxon>Jiangellales</taxon>
        <taxon>Jiangellaceae</taxon>
        <taxon>Jiangella</taxon>
    </lineage>
</organism>
<name>A0A418KPE4_9ACTN</name>
<dbReference type="Gene3D" id="3.40.50.300">
    <property type="entry name" value="P-loop containing nucleotide triphosphate hydrolases"/>
    <property type="match status" value="1"/>
</dbReference>
<sequence>MDNRACWAALGAAESNGHRPAADTPSPVDGPVGTTWRPVDLGPFLRGEVERPEPTVGISRADGLRLLYPAREHMVIGEMESGKSWLALASVSAELTAGNRVLYIHGEEADPTDTIERLQALGVSDDDILARFTFVGPNEPVDPFSLAVLLDPPPSLVVLDGTNELMSMNRLGIRDEDGAAAYRRLLVKPCTAVGAAVLSCDHVVKDREKRDRGPLGSIHKGNGLTGSLILLENASPFGRGERGCSHVFVTKDRPGHLRRHGRPSKLPGKTFMGSLIVDDTRTTVGYLDLSFIEPPEDQPRESVRSRDQLDDDRVLEVVEAIAGTGRQPTLRGVRSKAGLGKDRVDNALTRLVLDSRLIEKPGPNRSRLFSVAEVIP</sequence>
<evidence type="ECO:0000256" key="1">
    <source>
        <dbReference type="SAM" id="MobiDB-lite"/>
    </source>
</evidence>
<proteinExistence type="predicted"/>
<reference evidence="2 3" key="1">
    <citation type="submission" date="2018-09" db="EMBL/GenBank/DDBJ databases">
        <title>Isolation, diversity and antifungal activity of actinobacteria from wheat.</title>
        <authorList>
            <person name="Han C."/>
        </authorList>
    </citation>
    <scope>NUCLEOTIDE SEQUENCE [LARGE SCALE GENOMIC DNA]</scope>
    <source>
        <strain evidence="2 3">NEAU-YY265</strain>
    </source>
</reference>
<dbReference type="SUPFAM" id="SSF52540">
    <property type="entry name" value="P-loop containing nucleoside triphosphate hydrolases"/>
    <property type="match status" value="1"/>
</dbReference>
<evidence type="ECO:0008006" key="4">
    <source>
        <dbReference type="Google" id="ProtNLM"/>
    </source>
</evidence>